<organism evidence="3 4">
    <name type="scientific">Roseivivax lentus</name>
    <dbReference type="NCBI Taxonomy" id="633194"/>
    <lineage>
        <taxon>Bacteria</taxon>
        <taxon>Pseudomonadati</taxon>
        <taxon>Pseudomonadota</taxon>
        <taxon>Alphaproteobacteria</taxon>
        <taxon>Rhodobacterales</taxon>
        <taxon>Roseobacteraceae</taxon>
        <taxon>Roseivivax</taxon>
    </lineage>
</organism>
<dbReference type="InterPro" id="IPR036365">
    <property type="entry name" value="PGBD-like_sf"/>
</dbReference>
<sequence>MTWRTPLAALALTCLTAGPALADLRIVSMVVTAESNDPDADAVVRSLDRLDAEILRVVASTDAELRAIMRRFAREASEADAAIVFLDLPTVEFDGRAFVLPEGAVLARATDLFTEGVPVRAFARLTALAAQGGAVIVSAGVAGDDLPAGITRAISAPAPVPGTSEILLGPSENISGFLGAFDTATSRALRVDLASVLAAAAEHDPATLSARPAQPIVLKTPIIVGPPHGAAPEPVAAAPEPVDEPATEEELAFLEKSLSPAVKRDLQRALRGLGHYSGLIDGIIGAQSRLAITGFQADRDDETTGFLTPRQLRELLSRG</sequence>
<evidence type="ECO:0000256" key="1">
    <source>
        <dbReference type="SAM" id="SignalP"/>
    </source>
</evidence>
<dbReference type="Proteomes" id="UP000186684">
    <property type="component" value="Unassembled WGS sequence"/>
</dbReference>
<evidence type="ECO:0000259" key="2">
    <source>
        <dbReference type="Pfam" id="PF01471"/>
    </source>
</evidence>
<reference evidence="4" key="1">
    <citation type="submission" date="2017-01" db="EMBL/GenBank/DDBJ databases">
        <authorList>
            <person name="Varghese N."/>
            <person name="Submissions S."/>
        </authorList>
    </citation>
    <scope>NUCLEOTIDE SEQUENCE [LARGE SCALE GENOMIC DNA]</scope>
    <source>
        <strain evidence="4">DSM 29430</strain>
    </source>
</reference>
<feature type="signal peptide" evidence="1">
    <location>
        <begin position="1"/>
        <end position="22"/>
    </location>
</feature>
<proteinExistence type="predicted"/>
<accession>A0A1N7NSW9</accession>
<dbReference type="EMBL" id="FTOQ01000010">
    <property type="protein sequence ID" value="SIT01410.1"/>
    <property type="molecule type" value="Genomic_DNA"/>
</dbReference>
<dbReference type="OrthoDB" id="8092964at2"/>
<dbReference type="SUPFAM" id="SSF47090">
    <property type="entry name" value="PGBD-like"/>
    <property type="match status" value="1"/>
</dbReference>
<gene>
    <name evidence="3" type="ORF">SAMN05421759_11028</name>
</gene>
<dbReference type="STRING" id="633194.SAMN05421759_11028"/>
<evidence type="ECO:0000313" key="4">
    <source>
        <dbReference type="Proteomes" id="UP000186684"/>
    </source>
</evidence>
<feature type="domain" description="Peptidoglycan binding-like" evidence="2">
    <location>
        <begin position="264"/>
        <end position="313"/>
    </location>
</feature>
<dbReference type="InterPro" id="IPR002477">
    <property type="entry name" value="Peptidoglycan-bd-like"/>
</dbReference>
<dbReference type="AlphaFoldDB" id="A0A1N7NSW9"/>
<feature type="chain" id="PRO_5012523660" evidence="1">
    <location>
        <begin position="23"/>
        <end position="319"/>
    </location>
</feature>
<dbReference type="Pfam" id="PF01471">
    <property type="entry name" value="PG_binding_1"/>
    <property type="match status" value="1"/>
</dbReference>
<protein>
    <submittedName>
        <fullName evidence="3">Putative peptidoglycan binding domain-containing protein</fullName>
    </submittedName>
</protein>
<dbReference type="Gene3D" id="1.10.101.10">
    <property type="entry name" value="PGBD-like superfamily/PGBD"/>
    <property type="match status" value="1"/>
</dbReference>
<evidence type="ECO:0000313" key="3">
    <source>
        <dbReference type="EMBL" id="SIT01410.1"/>
    </source>
</evidence>
<keyword evidence="1" id="KW-0732">Signal</keyword>
<name>A0A1N7NSW9_9RHOB</name>
<dbReference type="RefSeq" id="WP_076449067.1">
    <property type="nucleotide sequence ID" value="NZ_FTOQ01000010.1"/>
</dbReference>
<keyword evidence="4" id="KW-1185">Reference proteome</keyword>
<dbReference type="InterPro" id="IPR036366">
    <property type="entry name" value="PGBDSf"/>
</dbReference>